<dbReference type="CDD" id="cd00882">
    <property type="entry name" value="Ras_like_GTPase"/>
    <property type="match status" value="1"/>
</dbReference>
<dbReference type="InterPro" id="IPR003593">
    <property type="entry name" value="AAA+_ATPase"/>
</dbReference>
<dbReference type="SUPFAM" id="SSF52540">
    <property type="entry name" value="P-loop containing nucleoside triphosphate hydrolases"/>
    <property type="match status" value="1"/>
</dbReference>
<gene>
    <name evidence="2" type="ORF">GCM10009788_31700</name>
</gene>
<keyword evidence="3" id="KW-1185">Reference proteome</keyword>
<reference evidence="2 3" key="1">
    <citation type="journal article" date="2019" name="Int. J. Syst. Evol. Microbiol.">
        <title>The Global Catalogue of Microorganisms (GCM) 10K type strain sequencing project: providing services to taxonomists for standard genome sequencing and annotation.</title>
        <authorList>
            <consortium name="The Broad Institute Genomics Platform"/>
            <consortium name="The Broad Institute Genome Sequencing Center for Infectious Disease"/>
            <person name="Wu L."/>
            <person name="Ma J."/>
        </authorList>
    </citation>
    <scope>NUCLEOTIDE SEQUENCE [LARGE SCALE GENOMIC DNA]</scope>
    <source>
        <strain evidence="2 3">JCM 14942</strain>
    </source>
</reference>
<dbReference type="Gene3D" id="3.40.50.300">
    <property type="entry name" value="P-loop containing nucleotide triphosphate hydrolases"/>
    <property type="match status" value="1"/>
</dbReference>
<dbReference type="Pfam" id="PF01926">
    <property type="entry name" value="MMR_HSR1"/>
    <property type="match status" value="1"/>
</dbReference>
<dbReference type="EMBL" id="BAAAOR010000024">
    <property type="protein sequence ID" value="GAA1525756.1"/>
    <property type="molecule type" value="Genomic_DNA"/>
</dbReference>
<organism evidence="2 3">
    <name type="scientific">Nocardioides humi</name>
    <dbReference type="NCBI Taxonomy" id="449461"/>
    <lineage>
        <taxon>Bacteria</taxon>
        <taxon>Bacillati</taxon>
        <taxon>Actinomycetota</taxon>
        <taxon>Actinomycetes</taxon>
        <taxon>Propionibacteriales</taxon>
        <taxon>Nocardioidaceae</taxon>
        <taxon>Nocardioides</taxon>
    </lineage>
</organism>
<dbReference type="Proteomes" id="UP001500842">
    <property type="component" value="Unassembled WGS sequence"/>
</dbReference>
<comment type="caution">
    <text evidence="2">The sequence shown here is derived from an EMBL/GenBank/DDBJ whole genome shotgun (WGS) entry which is preliminary data.</text>
</comment>
<dbReference type="InterPro" id="IPR027417">
    <property type="entry name" value="P-loop_NTPase"/>
</dbReference>
<proteinExistence type="predicted"/>
<sequence>MTAVDTTTGVTSSHRAATSVPDPALDRVAALRAALAAAPLPLALRGTAPVRAQRAELLQQLEDYLVPRLAAPDRPLLVVVGGPTGVGKSTLVNTLVGEQVSQSSMIRPTTRSPVLIHHPSDRGWFGRDGILPAFDRVEEPTDDPGALQVVPHAAVPAGVALLDAPDFDSIDDANRVLATRLLAAADMWLFVTSAARYADQLPWEQLDIARARETPLIVVMNRIPAEDLATVSVDLAEQLEVRGIGRGKLVFVEHGPVERGLLRSPQVAEIREALEALSASPALRHDIARQCVDGAVRQAGRVARRVADAADRQVAAIGELLTLADRTYDEALTGLTAALTDGTVLRGDLLGQWQDLVGTAEALPMTEMVRRVRERVVALPAHRQEPLLGRLEVALDLALEGLVVDHAERAAGETARVLRGSAYGEALLDWSEEDLARPGRRLGTAARQAVAAWRRGLATDPSARAIGLALAVCAVAAPSADRGAAPGPVAAARTGIVRTAGDLLAAERARYLEPVLGWSLTPDAPGRLRTAAAAAVRLGGPAAGRS</sequence>
<accession>A0ABN2ARZ0</accession>
<protein>
    <recommendedName>
        <fullName evidence="1">AAA+ ATPase domain-containing protein</fullName>
    </recommendedName>
</protein>
<evidence type="ECO:0000259" key="1">
    <source>
        <dbReference type="SMART" id="SM00382"/>
    </source>
</evidence>
<evidence type="ECO:0000313" key="3">
    <source>
        <dbReference type="Proteomes" id="UP001500842"/>
    </source>
</evidence>
<feature type="domain" description="AAA+ ATPase" evidence="1">
    <location>
        <begin position="74"/>
        <end position="245"/>
    </location>
</feature>
<dbReference type="PANTHER" id="PTHR42698:SF1">
    <property type="entry name" value="GTPASE ERA, MITOCHONDRIAL"/>
    <property type="match status" value="1"/>
</dbReference>
<dbReference type="InterPro" id="IPR005662">
    <property type="entry name" value="GTPase_Era-like"/>
</dbReference>
<dbReference type="PANTHER" id="PTHR42698">
    <property type="entry name" value="GTPASE ERA"/>
    <property type="match status" value="1"/>
</dbReference>
<name>A0ABN2ARZ0_9ACTN</name>
<dbReference type="InterPro" id="IPR006073">
    <property type="entry name" value="GTP-bd"/>
</dbReference>
<evidence type="ECO:0000313" key="2">
    <source>
        <dbReference type="EMBL" id="GAA1525756.1"/>
    </source>
</evidence>
<dbReference type="SMART" id="SM00382">
    <property type="entry name" value="AAA"/>
    <property type="match status" value="1"/>
</dbReference>